<feature type="region of interest" description="Disordered" evidence="1">
    <location>
        <begin position="1"/>
        <end position="229"/>
    </location>
</feature>
<accession>A0A2T0AE78</accession>
<sequence length="352" mass="37475">MKVASRRISSLHSRERALTSGWSSPPSASRRSTTLRCRGGRSAARPAGLAKGGTTRSHNGPLSLQRQQSRTTLPLPRQQRPTALPWRRPASQPAASPSRSISSAAHRSTPPPTDLPWCRPISSQAPPRPLPSAPAPNRPPPSNDSLWRRSSSSRLAAGPPRGASAGTPAPPPQQTSSARGRPAPYQPALSTTPTIAFKPTPQAPSRPNAWTSRRPAPSQPGLSLSTLSLADSPAVRPISTTTTRCSCKATLEQAQRVPLDRLFQLTGCKGYLVLSADAEEQTFFLEADEPRKLPLAKDVIDAHLLQIRAGEADAVKAEETVAACGNSGNKVRVVRLFDMDDLPGGLSGFKPL</sequence>
<dbReference type="AlphaFoldDB" id="A0A2T0AE78"/>
<dbReference type="Proteomes" id="UP000239560">
    <property type="component" value="Unassembled WGS sequence"/>
</dbReference>
<reference evidence="2 3" key="1">
    <citation type="journal article" date="2018" name="Elife">
        <title>Functional genomics of lipid metabolism in the oleaginous yeast Rhodosporidium toruloides.</title>
        <authorList>
            <person name="Coradetti S.T."/>
            <person name="Pinel D."/>
            <person name="Geiselman G."/>
            <person name="Ito M."/>
            <person name="Mondo S."/>
            <person name="Reilly M.C."/>
            <person name="Cheng Y.F."/>
            <person name="Bauer S."/>
            <person name="Grigoriev I."/>
            <person name="Gladden J.M."/>
            <person name="Simmons B.A."/>
            <person name="Brem R."/>
            <person name="Arkin A.P."/>
            <person name="Skerker J.M."/>
        </authorList>
    </citation>
    <scope>NUCLEOTIDE SEQUENCE [LARGE SCALE GENOMIC DNA]</scope>
    <source>
        <strain evidence="2 3">NBRC 0880</strain>
    </source>
</reference>
<feature type="compositionally biased region" description="Pro residues" evidence="1">
    <location>
        <begin position="126"/>
        <end position="142"/>
    </location>
</feature>
<dbReference type="EMBL" id="LCTV02000003">
    <property type="protein sequence ID" value="PRQ76309.1"/>
    <property type="molecule type" value="Genomic_DNA"/>
</dbReference>
<feature type="compositionally biased region" description="Polar residues" evidence="1">
    <location>
        <begin position="220"/>
        <end position="229"/>
    </location>
</feature>
<name>A0A2T0AE78_RHOTO</name>
<evidence type="ECO:0000256" key="1">
    <source>
        <dbReference type="SAM" id="MobiDB-lite"/>
    </source>
</evidence>
<evidence type="ECO:0000313" key="2">
    <source>
        <dbReference type="EMBL" id="PRQ76309.1"/>
    </source>
</evidence>
<feature type="compositionally biased region" description="Low complexity" evidence="1">
    <location>
        <begin position="85"/>
        <end position="108"/>
    </location>
</feature>
<feature type="compositionally biased region" description="Polar residues" evidence="1">
    <location>
        <begin position="54"/>
        <end position="72"/>
    </location>
</feature>
<gene>
    <name evidence="2" type="ORF">AAT19DRAFT_13331</name>
</gene>
<organism evidence="2 3">
    <name type="scientific">Rhodotorula toruloides</name>
    <name type="common">Yeast</name>
    <name type="synonym">Rhodosporidium toruloides</name>
    <dbReference type="NCBI Taxonomy" id="5286"/>
    <lineage>
        <taxon>Eukaryota</taxon>
        <taxon>Fungi</taxon>
        <taxon>Dikarya</taxon>
        <taxon>Basidiomycota</taxon>
        <taxon>Pucciniomycotina</taxon>
        <taxon>Microbotryomycetes</taxon>
        <taxon>Sporidiobolales</taxon>
        <taxon>Sporidiobolaceae</taxon>
        <taxon>Rhodotorula</taxon>
    </lineage>
</organism>
<feature type="compositionally biased region" description="Low complexity" evidence="1">
    <location>
        <begin position="23"/>
        <end position="34"/>
    </location>
</feature>
<comment type="caution">
    <text evidence="2">The sequence shown here is derived from an EMBL/GenBank/DDBJ whole genome shotgun (WGS) entry which is preliminary data.</text>
</comment>
<protein>
    <submittedName>
        <fullName evidence="2">Uncharacterized protein</fullName>
    </submittedName>
</protein>
<evidence type="ECO:0000313" key="3">
    <source>
        <dbReference type="Proteomes" id="UP000239560"/>
    </source>
</evidence>
<proteinExistence type="predicted"/>